<evidence type="ECO:0000256" key="10">
    <source>
        <dbReference type="SAM" id="Phobius"/>
    </source>
</evidence>
<feature type="domain" description="Cytochrome c assembly protein" evidence="11">
    <location>
        <begin position="88"/>
        <end position="294"/>
    </location>
</feature>
<dbReference type="InterPro" id="IPR003568">
    <property type="entry name" value="Cyt_c_biogenesis_CcmF"/>
</dbReference>
<feature type="transmembrane region" description="Helical" evidence="10">
    <location>
        <begin position="40"/>
        <end position="61"/>
    </location>
</feature>
<feature type="transmembrane region" description="Helical" evidence="10">
    <location>
        <begin position="602"/>
        <end position="622"/>
    </location>
</feature>
<dbReference type="PRINTS" id="PR01410">
    <property type="entry name" value="CCBIOGENESIS"/>
</dbReference>
<evidence type="ECO:0000313" key="13">
    <source>
        <dbReference type="EMBL" id="WCT74226.1"/>
    </source>
</evidence>
<evidence type="ECO:0000313" key="14">
    <source>
        <dbReference type="Proteomes" id="UP001220395"/>
    </source>
</evidence>
<comment type="similarity">
    <text evidence="2">Belongs to the CcmF/CycK/Ccl1/NrfE/CcsA family.</text>
</comment>
<keyword evidence="4" id="KW-0997">Cell inner membrane</keyword>
<protein>
    <submittedName>
        <fullName evidence="13">Heme lyase CcmF/NrfE family subunit</fullName>
    </submittedName>
</protein>
<feature type="transmembrane region" description="Helical" evidence="10">
    <location>
        <begin position="446"/>
        <end position="464"/>
    </location>
</feature>
<evidence type="ECO:0000256" key="4">
    <source>
        <dbReference type="ARBA" id="ARBA00022519"/>
    </source>
</evidence>
<evidence type="ECO:0000256" key="7">
    <source>
        <dbReference type="ARBA" id="ARBA00022989"/>
    </source>
</evidence>
<keyword evidence="5 10" id="KW-0812">Transmembrane</keyword>
<evidence type="ECO:0000259" key="12">
    <source>
        <dbReference type="Pfam" id="PF16327"/>
    </source>
</evidence>
<accession>A0ABY7TMK3</accession>
<feature type="transmembrane region" description="Helical" evidence="10">
    <location>
        <begin position="386"/>
        <end position="407"/>
    </location>
</feature>
<keyword evidence="6" id="KW-0201">Cytochrome c-type biogenesis</keyword>
<evidence type="ECO:0000256" key="3">
    <source>
        <dbReference type="ARBA" id="ARBA00022475"/>
    </source>
</evidence>
<keyword evidence="8 10" id="KW-0472">Membrane</keyword>
<dbReference type="InterPro" id="IPR003567">
    <property type="entry name" value="Cyt_c_biogenesis"/>
</dbReference>
<feature type="transmembrane region" description="Helical" evidence="10">
    <location>
        <begin position="311"/>
        <end position="330"/>
    </location>
</feature>
<dbReference type="RefSeq" id="WP_273689095.1">
    <property type="nucleotide sequence ID" value="NZ_CP117411.1"/>
</dbReference>
<dbReference type="Proteomes" id="UP001220395">
    <property type="component" value="Chromosome"/>
</dbReference>
<dbReference type="GO" id="GO:0016829">
    <property type="term" value="F:lyase activity"/>
    <property type="evidence" value="ECO:0007669"/>
    <property type="project" value="UniProtKB-KW"/>
</dbReference>
<reference evidence="13 14" key="1">
    <citation type="submission" date="2023-02" db="EMBL/GenBank/DDBJ databases">
        <title>Genome sequence of Sphingomonas naphthae.</title>
        <authorList>
            <person name="Kim S."/>
            <person name="Heo J."/>
            <person name="Kwon S.-W."/>
        </authorList>
    </citation>
    <scope>NUCLEOTIDE SEQUENCE [LARGE SCALE GENOMIC DNA]</scope>
    <source>
        <strain evidence="13 14">KACC 18716</strain>
    </source>
</reference>
<keyword evidence="7 10" id="KW-1133">Transmembrane helix</keyword>
<evidence type="ECO:0000256" key="6">
    <source>
        <dbReference type="ARBA" id="ARBA00022748"/>
    </source>
</evidence>
<feature type="transmembrane region" description="Helical" evidence="10">
    <location>
        <begin position="351"/>
        <end position="374"/>
    </location>
</feature>
<feature type="transmembrane region" description="Helical" evidence="10">
    <location>
        <begin position="272"/>
        <end position="291"/>
    </location>
</feature>
<feature type="transmembrane region" description="Helical" evidence="10">
    <location>
        <begin position="248"/>
        <end position="265"/>
    </location>
</feature>
<proteinExistence type="inferred from homology"/>
<feature type="transmembrane region" description="Helical" evidence="10">
    <location>
        <begin position="121"/>
        <end position="142"/>
    </location>
</feature>
<keyword evidence="13" id="KW-0456">Lyase</keyword>
<evidence type="ECO:0000256" key="8">
    <source>
        <dbReference type="ARBA" id="ARBA00023136"/>
    </source>
</evidence>
<dbReference type="PANTHER" id="PTHR43653:SF1">
    <property type="entry name" value="CYTOCHROME C-TYPE BIOGENESIS PROTEIN CCMF"/>
    <property type="match status" value="1"/>
</dbReference>
<feature type="transmembrane region" description="Helical" evidence="10">
    <location>
        <begin position="6"/>
        <end position="28"/>
    </location>
</feature>
<gene>
    <name evidence="13" type="ORF">PQ455_03060</name>
</gene>
<comment type="subcellular location">
    <subcellularLocation>
        <location evidence="1">Cell inner membrane</location>
        <topology evidence="1">Multi-pass membrane protein</topology>
    </subcellularLocation>
</comment>
<evidence type="ECO:0000259" key="11">
    <source>
        <dbReference type="Pfam" id="PF01578"/>
    </source>
</evidence>
<organism evidence="13 14">
    <name type="scientific">Sphingomonas naphthae</name>
    <dbReference type="NCBI Taxonomy" id="1813468"/>
    <lineage>
        <taxon>Bacteria</taxon>
        <taxon>Pseudomonadati</taxon>
        <taxon>Pseudomonadota</taxon>
        <taxon>Alphaproteobacteria</taxon>
        <taxon>Sphingomonadales</taxon>
        <taxon>Sphingomonadaceae</taxon>
        <taxon>Sphingomonas</taxon>
    </lineage>
</organism>
<feature type="transmembrane region" description="Helical" evidence="10">
    <location>
        <begin position="208"/>
        <end position="228"/>
    </location>
</feature>
<evidence type="ECO:0000256" key="5">
    <source>
        <dbReference type="ARBA" id="ARBA00022692"/>
    </source>
</evidence>
<dbReference type="PRINTS" id="PR01411">
    <property type="entry name" value="CCMFBIOGNSIS"/>
</dbReference>
<feature type="transmembrane region" description="Helical" evidence="10">
    <location>
        <begin position="176"/>
        <end position="196"/>
    </location>
</feature>
<dbReference type="Pfam" id="PF16327">
    <property type="entry name" value="CcmF_C"/>
    <property type="match status" value="1"/>
</dbReference>
<keyword evidence="14" id="KW-1185">Reference proteome</keyword>
<sequence>MIAEAGLAALWLAAALAALQLALVALSLRGAEGLDGLVRPAALAQGVLACLAFGLLIWLFVRVDVSVALVAANDHSAKPLLYRFAATWGNHEGSMLMWVAILSVAGGAVAVLEKRLPERTLLATLGGQATIALGFYAFLLFASNPFARLDPAPLDGKGLNPLLQDPGLAFHPPTLYIGYVGLSVAFSFAIGALVTRDVGPAFARAMRPWVLGAWIFLTLGITAGSYWAYYELGWGGWWFWDPVENASLMPWLAATALLHSVTVLATRDGLRAWTVMLAVVAFSMSMVGTFLVRSGILTSVHSFAVDPRRGAFILILLALYIGGALALFGARVGTVKEGSRFDPVSREGALVVNNLLLTVVLGLVLMGTLYPLVVESFGGRISVGPPYFNAVAGPIALILMLLMAVGPMVRWRRDSARAVLGRVVVPAAVLVVALVASFLLAPRIGWMPRLGLVVAAGVGLGSLAPLWGRNLLRTPLFTWGMVVAHFGLAVSLAGMASDSAFTVERLSATAVGGSERVGPFTVRLDGVEPTFGPNWQAIEGSVTATRGGTSFAMRPQARAFWSPPTETSEAAIRTMLDGQLYVVLGKQVDETRWQMRLWWKPFVTFIWLGGALVALGGALSLIGRVRRERRATQWD</sequence>
<dbReference type="InterPro" id="IPR032523">
    <property type="entry name" value="CcmF_C"/>
</dbReference>
<feature type="transmembrane region" description="Helical" evidence="10">
    <location>
        <begin position="95"/>
        <end position="112"/>
    </location>
</feature>
<evidence type="ECO:0000256" key="1">
    <source>
        <dbReference type="ARBA" id="ARBA00004429"/>
    </source>
</evidence>
<name>A0ABY7TMK3_9SPHN</name>
<evidence type="ECO:0000256" key="9">
    <source>
        <dbReference type="ARBA" id="ARBA00037230"/>
    </source>
</evidence>
<evidence type="ECO:0000256" key="2">
    <source>
        <dbReference type="ARBA" id="ARBA00009186"/>
    </source>
</evidence>
<dbReference type="InterPro" id="IPR002541">
    <property type="entry name" value="Cyt_c_assembly"/>
</dbReference>
<dbReference type="NCBIfam" id="TIGR00353">
    <property type="entry name" value="nrfE"/>
    <property type="match status" value="1"/>
</dbReference>
<feature type="transmembrane region" description="Helical" evidence="10">
    <location>
        <begin position="419"/>
        <end position="440"/>
    </location>
</feature>
<dbReference type="Pfam" id="PF01578">
    <property type="entry name" value="Cytochrom_C_asm"/>
    <property type="match status" value="1"/>
</dbReference>
<feature type="domain" description="Cytochrome c-type biogenesis protein CcmF C-terminal" evidence="12">
    <location>
        <begin position="314"/>
        <end position="624"/>
    </location>
</feature>
<keyword evidence="3" id="KW-1003">Cell membrane</keyword>
<dbReference type="EMBL" id="CP117411">
    <property type="protein sequence ID" value="WCT74226.1"/>
    <property type="molecule type" value="Genomic_DNA"/>
</dbReference>
<comment type="function">
    <text evidence="9">Required for the biogenesis of c-type cytochromes. Possible subunit of a heme lyase.</text>
</comment>
<feature type="transmembrane region" description="Helical" evidence="10">
    <location>
        <begin position="476"/>
        <end position="496"/>
    </location>
</feature>
<dbReference type="PANTHER" id="PTHR43653">
    <property type="entry name" value="CYTOCHROME C ASSEMBLY PROTEIN-RELATED"/>
    <property type="match status" value="1"/>
</dbReference>